<proteinExistence type="predicted"/>
<reference evidence="1 2" key="1">
    <citation type="journal article" date="2010" name="PLoS Biol.">
        <title>Multi-platform next-generation sequencing of the domestic turkey (Meleagris gallopavo): genome assembly and analysis.</title>
        <authorList>
            <person name="Dalloul R.A."/>
            <person name="Long J.A."/>
            <person name="Zimin A.V."/>
            <person name="Aslam L."/>
            <person name="Beal K."/>
            <person name="Blomberg L.A."/>
            <person name="Bouffard P."/>
            <person name="Burt D.W."/>
            <person name="Crasta O."/>
            <person name="Crooijmans R.P."/>
            <person name="Cooper K."/>
            <person name="Coulombe R.A."/>
            <person name="De S."/>
            <person name="Delany M.E."/>
            <person name="Dodgson J.B."/>
            <person name="Dong J.J."/>
            <person name="Evans C."/>
            <person name="Frederickson K.M."/>
            <person name="Flicek P."/>
            <person name="Florea L."/>
            <person name="Folkerts O."/>
            <person name="Groenen M.A."/>
            <person name="Harkins T.T."/>
            <person name="Herrero J."/>
            <person name="Hoffmann S."/>
            <person name="Megens H.J."/>
            <person name="Jiang A."/>
            <person name="de Jong P."/>
            <person name="Kaiser P."/>
            <person name="Kim H."/>
            <person name="Kim K.W."/>
            <person name="Kim S."/>
            <person name="Langenberger D."/>
            <person name="Lee M.K."/>
            <person name="Lee T."/>
            <person name="Mane S."/>
            <person name="Marcais G."/>
            <person name="Marz M."/>
            <person name="McElroy A.P."/>
            <person name="Modise T."/>
            <person name="Nefedov M."/>
            <person name="Notredame C."/>
            <person name="Paton I.R."/>
            <person name="Payne W.S."/>
            <person name="Pertea G."/>
            <person name="Prickett D."/>
            <person name="Puiu D."/>
            <person name="Qioa D."/>
            <person name="Raineri E."/>
            <person name="Ruffier M."/>
            <person name="Salzberg S.L."/>
            <person name="Schatz M.C."/>
            <person name="Scheuring C."/>
            <person name="Schmidt C.J."/>
            <person name="Schroeder S."/>
            <person name="Searle S.M."/>
            <person name="Smith E.J."/>
            <person name="Smith J."/>
            <person name="Sonstegard T.S."/>
            <person name="Stadler P.F."/>
            <person name="Tafer H."/>
            <person name="Tu Z.J."/>
            <person name="Van Tassell C.P."/>
            <person name="Vilella A.J."/>
            <person name="Williams K.P."/>
            <person name="Yorke J.A."/>
            <person name="Zhang L."/>
            <person name="Zhang H.B."/>
            <person name="Zhang X."/>
            <person name="Zhang Y."/>
            <person name="Reed K.M."/>
        </authorList>
    </citation>
    <scope>NUCLEOTIDE SEQUENCE [LARGE SCALE GENOMIC DNA]</scope>
</reference>
<evidence type="ECO:0000313" key="2">
    <source>
        <dbReference type="Proteomes" id="UP000001645"/>
    </source>
</evidence>
<dbReference type="Ensembl" id="ENSMGAT00000027111.1">
    <property type="protein sequence ID" value="ENSMGAP00000022048.1"/>
    <property type="gene ID" value="ENSMGAG00000018801.1"/>
</dbReference>
<name>A0A803XRA2_MELGA</name>
<reference evidence="1" key="3">
    <citation type="submission" date="2025-09" db="UniProtKB">
        <authorList>
            <consortium name="Ensembl"/>
        </authorList>
    </citation>
    <scope>IDENTIFICATION</scope>
</reference>
<dbReference type="AlphaFoldDB" id="A0A803XRA2"/>
<dbReference type="Proteomes" id="UP000001645">
    <property type="component" value="Chromosome 4"/>
</dbReference>
<dbReference type="InParanoid" id="A0A803XRA2"/>
<evidence type="ECO:0000313" key="1">
    <source>
        <dbReference type="Ensembl" id="ENSMGAP00000022048.1"/>
    </source>
</evidence>
<protein>
    <submittedName>
        <fullName evidence="1">Uncharacterized protein</fullName>
    </submittedName>
</protein>
<keyword evidence="2" id="KW-1185">Reference proteome</keyword>
<sequence length="79" mass="9042">MLPEGPDVFSQPPSRRVKEWPLFSFVTGCFLCCFSLQMEKLVDSWNSNASYDFCVFSDHIHGIVHADASGLPWHPEFIH</sequence>
<organism evidence="1 2">
    <name type="scientific">Meleagris gallopavo</name>
    <name type="common">Wild turkey</name>
    <dbReference type="NCBI Taxonomy" id="9103"/>
    <lineage>
        <taxon>Eukaryota</taxon>
        <taxon>Metazoa</taxon>
        <taxon>Chordata</taxon>
        <taxon>Craniata</taxon>
        <taxon>Vertebrata</taxon>
        <taxon>Euteleostomi</taxon>
        <taxon>Archelosauria</taxon>
        <taxon>Archosauria</taxon>
        <taxon>Dinosauria</taxon>
        <taxon>Saurischia</taxon>
        <taxon>Theropoda</taxon>
        <taxon>Coelurosauria</taxon>
        <taxon>Aves</taxon>
        <taxon>Neognathae</taxon>
        <taxon>Galloanserae</taxon>
        <taxon>Galliformes</taxon>
        <taxon>Phasianidae</taxon>
        <taxon>Meleagridinae</taxon>
        <taxon>Meleagris</taxon>
    </lineage>
</organism>
<accession>A0A803XRA2</accession>
<reference evidence="1" key="2">
    <citation type="submission" date="2025-08" db="UniProtKB">
        <authorList>
            <consortium name="Ensembl"/>
        </authorList>
    </citation>
    <scope>IDENTIFICATION</scope>
</reference>